<accession>A0A2N9GQH6</accession>
<evidence type="ECO:0000313" key="1">
    <source>
        <dbReference type="EMBL" id="SPD04707.1"/>
    </source>
</evidence>
<protein>
    <submittedName>
        <fullName evidence="1">Uncharacterized protein</fullName>
    </submittedName>
</protein>
<dbReference type="EMBL" id="OIVN01002560">
    <property type="protein sequence ID" value="SPD04707.1"/>
    <property type="molecule type" value="Genomic_DNA"/>
</dbReference>
<reference evidence="1" key="1">
    <citation type="submission" date="2018-02" db="EMBL/GenBank/DDBJ databases">
        <authorList>
            <person name="Cohen D.B."/>
            <person name="Kent A.D."/>
        </authorList>
    </citation>
    <scope>NUCLEOTIDE SEQUENCE</scope>
</reference>
<name>A0A2N9GQH6_FAGSY</name>
<gene>
    <name evidence="1" type="ORF">FSB_LOCUS32589</name>
</gene>
<proteinExistence type="predicted"/>
<dbReference type="AlphaFoldDB" id="A0A2N9GQH6"/>
<sequence length="118" mass="12991">MLFLEAFHSSSHLHCCDFLSCVYSGFVYVIFVACSNSFKTSISPYKFAVAIHVLEPLQSRLGTLLSQPRHHGGDAVQVIELLRESEVEKVGLIGGDQVQHSLRFQDLGLELGDLGIGE</sequence>
<organism evidence="1">
    <name type="scientific">Fagus sylvatica</name>
    <name type="common">Beechnut</name>
    <dbReference type="NCBI Taxonomy" id="28930"/>
    <lineage>
        <taxon>Eukaryota</taxon>
        <taxon>Viridiplantae</taxon>
        <taxon>Streptophyta</taxon>
        <taxon>Embryophyta</taxon>
        <taxon>Tracheophyta</taxon>
        <taxon>Spermatophyta</taxon>
        <taxon>Magnoliopsida</taxon>
        <taxon>eudicotyledons</taxon>
        <taxon>Gunneridae</taxon>
        <taxon>Pentapetalae</taxon>
        <taxon>rosids</taxon>
        <taxon>fabids</taxon>
        <taxon>Fagales</taxon>
        <taxon>Fagaceae</taxon>
        <taxon>Fagus</taxon>
    </lineage>
</organism>